<proteinExistence type="predicted"/>
<keyword evidence="2" id="KW-1185">Reference proteome</keyword>
<evidence type="ECO:0000313" key="2">
    <source>
        <dbReference type="Proteomes" id="UP000297564"/>
    </source>
</evidence>
<dbReference type="OrthoDB" id="9758229at2"/>
<sequence length="563" mass="62080">MTLSRYQALRVLLAALLLAWACGLAVAAVRLNAWQEELTRVLIQLRSDELLRASVRQRDQVHPQWYRKRALALLSAVERLRADTSWSLVMPGSWRWIDDLEERAAATVDRAFGHVVVETIRRELENRTATITGVPLDPGSGMLQASADCRAAALPTAAQGRVAALGDLPEFAAAAQQLEAIRQLDRAVDSLVALQDSRSARPDDMRLLVRYTLGAELSGSASRSISMFLSQASLPGPELEALRERLGAAVRCSATKSMVALHARWFAGNELLGAEDELSRLAPAVLFESSSRIGLGPSAARMASAAQAIGRQQAVLAQDPHAWLRSPVPPLGADYERLLSHMGEVALLGPRGVEQVRADAESQHAQLRRRAEQLARASGGLRWDEADRRFTLAPERVRLREGLLRLLDLRLMREAPVEIWQPASLRADLQPWLEDIAATVRERYRFMRDGAALFPRSMRPQLVRYVDDRLAQYLFERASRMILGELEASPAGSYNVVQHVLQRIALVEYAVLDGGSSTLAARLRQRLERDILAPLATTQPPVPLAPLAPSTLPGWSVTPGFVN</sequence>
<dbReference type="Proteomes" id="UP000297564">
    <property type="component" value="Unassembled WGS sequence"/>
</dbReference>
<reference evidence="1 2" key="1">
    <citation type="submission" date="2019-03" db="EMBL/GenBank/DDBJ databases">
        <title>Ramlibacter rhizophilus CCTCC AB2015357, whole genome shotgun sequence.</title>
        <authorList>
            <person name="Zhang X."/>
            <person name="Feng G."/>
            <person name="Zhu H."/>
        </authorList>
    </citation>
    <scope>NUCLEOTIDE SEQUENCE [LARGE SCALE GENOMIC DNA]</scope>
    <source>
        <strain evidence="1 2">CCTCC AB2015357</strain>
    </source>
</reference>
<accession>A0A4Z0BSM3</accession>
<organism evidence="1 2">
    <name type="scientific">Ramlibacter rhizophilus</name>
    <dbReference type="NCBI Taxonomy" id="1781167"/>
    <lineage>
        <taxon>Bacteria</taxon>
        <taxon>Pseudomonadati</taxon>
        <taxon>Pseudomonadota</taxon>
        <taxon>Betaproteobacteria</taxon>
        <taxon>Burkholderiales</taxon>
        <taxon>Comamonadaceae</taxon>
        <taxon>Ramlibacter</taxon>
    </lineage>
</organism>
<dbReference type="RefSeq" id="WP_135284728.1">
    <property type="nucleotide sequence ID" value="NZ_SMLL01000003.1"/>
</dbReference>
<protein>
    <submittedName>
        <fullName evidence="1">Uncharacterized protein</fullName>
    </submittedName>
</protein>
<dbReference type="EMBL" id="SMLL01000003">
    <property type="protein sequence ID" value="TFZ01430.1"/>
    <property type="molecule type" value="Genomic_DNA"/>
</dbReference>
<evidence type="ECO:0000313" key="1">
    <source>
        <dbReference type="EMBL" id="TFZ01430.1"/>
    </source>
</evidence>
<gene>
    <name evidence="1" type="ORF">EZ242_08620</name>
</gene>
<name>A0A4Z0BSM3_9BURK</name>
<dbReference type="AlphaFoldDB" id="A0A4Z0BSM3"/>
<comment type="caution">
    <text evidence="1">The sequence shown here is derived from an EMBL/GenBank/DDBJ whole genome shotgun (WGS) entry which is preliminary data.</text>
</comment>